<dbReference type="AlphaFoldDB" id="A0A0N0BI93"/>
<feature type="region of interest" description="Disordered" evidence="1">
    <location>
        <begin position="1"/>
        <end position="20"/>
    </location>
</feature>
<accession>A0A0N0BI93</accession>
<proteinExistence type="predicted"/>
<evidence type="ECO:0000313" key="2">
    <source>
        <dbReference type="EMBL" id="KOX77222.1"/>
    </source>
</evidence>
<sequence length="390" mass="43537">MIQEARGQPDIRSRPASPNDFRVISPASAREAIHQTLFGEVEVTPLPTSVMVSYTEEIWQAADTKFIIFPAPSAKLELAPEKSRISNVFNFVNSEKSDGKKKKNKKRNLHKAKSLDWTSYDKRMTKLCGEKTCAEMPSYVGDTADCTLTRRGLSNTRLSENCSFNASKSVLLYCDSCYVLSPQGVGKRVLSMVFTIRPMKGFLTIASWPCRYTNLSITSWECLYCGLSCVPYIVYLELGNLFSLMYFMTQPATKMGRGRGDGFDKNLANSSKSGKNRRAVSSIEQATNVRGFGNTSGVQSSPTASLDKSSFPLAVIKVTILEQDSPFVKFVSRRVTNFKLGRICYMTLRAHCDICNSQQTDKSYTQAEFARLPNRASGNDLSKLETKEWS</sequence>
<evidence type="ECO:0000256" key="1">
    <source>
        <dbReference type="SAM" id="MobiDB-lite"/>
    </source>
</evidence>
<protein>
    <submittedName>
        <fullName evidence="2">Uncharacterized protein</fullName>
    </submittedName>
</protein>
<dbReference type="Proteomes" id="UP000053105">
    <property type="component" value="Unassembled WGS sequence"/>
</dbReference>
<gene>
    <name evidence="2" type="ORF">WN51_10312</name>
</gene>
<organism evidence="2 3">
    <name type="scientific">Melipona quadrifasciata</name>
    <dbReference type="NCBI Taxonomy" id="166423"/>
    <lineage>
        <taxon>Eukaryota</taxon>
        <taxon>Metazoa</taxon>
        <taxon>Ecdysozoa</taxon>
        <taxon>Arthropoda</taxon>
        <taxon>Hexapoda</taxon>
        <taxon>Insecta</taxon>
        <taxon>Pterygota</taxon>
        <taxon>Neoptera</taxon>
        <taxon>Endopterygota</taxon>
        <taxon>Hymenoptera</taxon>
        <taxon>Apocrita</taxon>
        <taxon>Aculeata</taxon>
        <taxon>Apoidea</taxon>
        <taxon>Anthophila</taxon>
        <taxon>Apidae</taxon>
        <taxon>Melipona</taxon>
    </lineage>
</organism>
<reference evidence="2 3" key="1">
    <citation type="submission" date="2015-07" db="EMBL/GenBank/DDBJ databases">
        <title>The genome of Melipona quadrifasciata.</title>
        <authorList>
            <person name="Pan H."/>
            <person name="Kapheim K."/>
        </authorList>
    </citation>
    <scope>NUCLEOTIDE SEQUENCE [LARGE SCALE GENOMIC DNA]</scope>
    <source>
        <strain evidence="2">0111107301</strain>
        <tissue evidence="2">Whole body</tissue>
    </source>
</reference>
<evidence type="ECO:0000313" key="3">
    <source>
        <dbReference type="Proteomes" id="UP000053105"/>
    </source>
</evidence>
<keyword evidence="3" id="KW-1185">Reference proteome</keyword>
<dbReference type="EMBL" id="KQ435735">
    <property type="protein sequence ID" value="KOX77222.1"/>
    <property type="molecule type" value="Genomic_DNA"/>
</dbReference>
<name>A0A0N0BI93_9HYME</name>